<evidence type="ECO:0000313" key="16">
    <source>
        <dbReference type="Proteomes" id="UP000250163"/>
    </source>
</evidence>
<evidence type="ECO:0000256" key="6">
    <source>
        <dbReference type="ARBA" id="ARBA00022960"/>
    </source>
</evidence>
<keyword evidence="5 14" id="KW-0812">Transmembrane</keyword>
<comment type="similarity">
    <text evidence="10">Belongs to the ZapG family.</text>
</comment>
<feature type="region of interest" description="Disordered" evidence="13">
    <location>
        <begin position="99"/>
        <end position="123"/>
    </location>
</feature>
<evidence type="ECO:0000256" key="4">
    <source>
        <dbReference type="ARBA" id="ARBA00022618"/>
    </source>
</evidence>
<feature type="transmembrane region" description="Helical" evidence="14">
    <location>
        <begin position="6"/>
        <end position="24"/>
    </location>
</feature>
<keyword evidence="2" id="KW-1003">Cell membrane</keyword>
<name>A0A330LUM1_9GAMM</name>
<evidence type="ECO:0000256" key="3">
    <source>
        <dbReference type="ARBA" id="ARBA00022519"/>
    </source>
</evidence>
<evidence type="ECO:0000256" key="11">
    <source>
        <dbReference type="ARBA" id="ARBA00035703"/>
    </source>
</evidence>
<evidence type="ECO:0000313" key="15">
    <source>
        <dbReference type="EMBL" id="SQD79711.1"/>
    </source>
</evidence>
<dbReference type="GO" id="GO:0005886">
    <property type="term" value="C:plasma membrane"/>
    <property type="evidence" value="ECO:0007669"/>
    <property type="project" value="UniProtKB-SubCell"/>
</dbReference>
<dbReference type="InterPro" id="IPR009386">
    <property type="entry name" value="ZapG-like"/>
</dbReference>
<proteinExistence type="inferred from homology"/>
<dbReference type="AlphaFoldDB" id="A0A330LUM1"/>
<evidence type="ECO:0000256" key="8">
    <source>
        <dbReference type="ARBA" id="ARBA00023136"/>
    </source>
</evidence>
<evidence type="ECO:0000256" key="10">
    <source>
        <dbReference type="ARBA" id="ARBA00035657"/>
    </source>
</evidence>
<dbReference type="Pfam" id="PF06295">
    <property type="entry name" value="ZapG-like"/>
    <property type="match status" value="1"/>
</dbReference>
<dbReference type="Proteomes" id="UP000250163">
    <property type="component" value="Chromosome MORIYA"/>
</dbReference>
<organism evidence="15 16">
    <name type="scientific">Moritella yayanosii</name>
    <dbReference type="NCBI Taxonomy" id="69539"/>
    <lineage>
        <taxon>Bacteria</taxon>
        <taxon>Pseudomonadati</taxon>
        <taxon>Pseudomonadota</taxon>
        <taxon>Gammaproteobacteria</taxon>
        <taxon>Alteromonadales</taxon>
        <taxon>Moritellaceae</taxon>
        <taxon>Moritella</taxon>
    </lineage>
</organism>
<evidence type="ECO:0000256" key="14">
    <source>
        <dbReference type="SAM" id="Phobius"/>
    </source>
</evidence>
<evidence type="ECO:0000256" key="2">
    <source>
        <dbReference type="ARBA" id="ARBA00022475"/>
    </source>
</evidence>
<gene>
    <name evidence="15" type="ORF">MORIYA_3256</name>
</gene>
<evidence type="ECO:0000256" key="5">
    <source>
        <dbReference type="ARBA" id="ARBA00022692"/>
    </source>
</evidence>
<keyword evidence="4" id="KW-0132">Cell division</keyword>
<accession>A0A330LUM1</accession>
<dbReference type="OrthoDB" id="6400159at2"/>
<sequence length="123" mass="13642">MPYLEILISLVLGIVIGFVIAKATNSKDQTGKFKGKLLAKEAEIEQYKHDVNEHFTSTEALLMKLSDTYVEMQQHLANNAKHLLDNVAVKDIPFQTKAEIDPAEPLEGQPKDYSSTASGLLNK</sequence>
<keyword evidence="7 14" id="KW-1133">Transmembrane helix</keyword>
<evidence type="ECO:0000256" key="1">
    <source>
        <dbReference type="ARBA" id="ARBA00004377"/>
    </source>
</evidence>
<dbReference type="PANTHER" id="PTHR39579:SF1">
    <property type="entry name" value="INNER MEMBRANE PROTEIN YHCB"/>
    <property type="match status" value="1"/>
</dbReference>
<keyword evidence="9" id="KW-0131">Cell cycle</keyword>
<dbReference type="GO" id="GO:0051301">
    <property type="term" value="P:cell division"/>
    <property type="evidence" value="ECO:0007669"/>
    <property type="project" value="UniProtKB-KW"/>
</dbReference>
<evidence type="ECO:0000256" key="12">
    <source>
        <dbReference type="ARBA" id="ARBA00035727"/>
    </source>
</evidence>
<feature type="compositionally biased region" description="Polar residues" evidence="13">
    <location>
        <begin position="112"/>
        <end position="123"/>
    </location>
</feature>
<comment type="subcellular location">
    <subcellularLocation>
        <location evidence="1">Cell inner membrane</location>
        <topology evidence="1">Single-pass membrane protein</topology>
    </subcellularLocation>
</comment>
<evidence type="ECO:0000256" key="7">
    <source>
        <dbReference type="ARBA" id="ARBA00022989"/>
    </source>
</evidence>
<keyword evidence="6" id="KW-0133">Cell shape</keyword>
<keyword evidence="8 14" id="KW-0472">Membrane</keyword>
<reference evidence="16" key="1">
    <citation type="submission" date="2018-05" db="EMBL/GenBank/DDBJ databases">
        <authorList>
            <person name="Cea G.-C."/>
            <person name="William W."/>
        </authorList>
    </citation>
    <scope>NUCLEOTIDE SEQUENCE [LARGE SCALE GENOMIC DNA]</scope>
    <source>
        <strain evidence="16">DB21MT 5</strain>
    </source>
</reference>
<dbReference type="EMBL" id="LS483250">
    <property type="protein sequence ID" value="SQD79711.1"/>
    <property type="molecule type" value="Genomic_DNA"/>
</dbReference>
<evidence type="ECO:0000256" key="9">
    <source>
        <dbReference type="ARBA" id="ARBA00023306"/>
    </source>
</evidence>
<protein>
    <recommendedName>
        <fullName evidence="11">Z-ring associated protein G</fullName>
    </recommendedName>
    <alternativeName>
        <fullName evidence="12">Cell division protein ZapG</fullName>
    </alternativeName>
</protein>
<dbReference type="RefSeq" id="WP_112716548.1">
    <property type="nucleotide sequence ID" value="NZ_LS483250.1"/>
</dbReference>
<evidence type="ECO:0000256" key="13">
    <source>
        <dbReference type="SAM" id="MobiDB-lite"/>
    </source>
</evidence>
<dbReference type="GO" id="GO:0008360">
    <property type="term" value="P:regulation of cell shape"/>
    <property type="evidence" value="ECO:0007669"/>
    <property type="project" value="UniProtKB-KW"/>
</dbReference>
<dbReference type="KEGG" id="mya:MORIYA_3256"/>
<keyword evidence="16" id="KW-1185">Reference proteome</keyword>
<dbReference type="PANTHER" id="PTHR39579">
    <property type="entry name" value="INNER MEMBRANE PROTEIN YHCB"/>
    <property type="match status" value="1"/>
</dbReference>
<keyword evidence="3" id="KW-0997">Cell inner membrane</keyword>